<keyword evidence="2" id="KW-0805">Transcription regulation</keyword>
<dbReference type="Gene3D" id="1.10.1740.10">
    <property type="match status" value="1"/>
</dbReference>
<keyword evidence="3" id="KW-0731">Sigma factor</keyword>
<dbReference type="InterPro" id="IPR014284">
    <property type="entry name" value="RNA_pol_sigma-70_dom"/>
</dbReference>
<dbReference type="CDD" id="cd06171">
    <property type="entry name" value="Sigma70_r4"/>
    <property type="match status" value="1"/>
</dbReference>
<gene>
    <name evidence="7" type="ORF">BST86_02120</name>
</gene>
<dbReference type="Pfam" id="PF04542">
    <property type="entry name" value="Sigma70_r2"/>
    <property type="match status" value="1"/>
</dbReference>
<sequence>MSQTTDREILDLIANPKSLDKGFRMLVKEHQQNLYWQIRKILLNHEDADDVLQNVFIKIFRGLPNFKGDSKLSTWMFRIAYNESMTFLKRKSKIVQINSAEMQDYLVQQLEADVYFTGDDVQMQLQKALVRLPDRQREIFNMRYYDEIKFKDIAEILELSEGAVKSSYHIAAKKIESYLKGD</sequence>
<dbReference type="GO" id="GO:0006352">
    <property type="term" value="P:DNA-templated transcription initiation"/>
    <property type="evidence" value="ECO:0007669"/>
    <property type="project" value="InterPro"/>
</dbReference>
<keyword evidence="8" id="KW-1185">Reference proteome</keyword>
<evidence type="ECO:0000313" key="7">
    <source>
        <dbReference type="EMBL" id="PRP65966.1"/>
    </source>
</evidence>
<accession>A0A2S9WRR5</accession>
<evidence type="ECO:0000256" key="1">
    <source>
        <dbReference type="ARBA" id="ARBA00010641"/>
    </source>
</evidence>
<dbReference type="RefSeq" id="WP_105981828.1">
    <property type="nucleotide sequence ID" value="NZ_MQUC01000003.1"/>
</dbReference>
<dbReference type="GO" id="GO:0016987">
    <property type="term" value="F:sigma factor activity"/>
    <property type="evidence" value="ECO:0007669"/>
    <property type="project" value="UniProtKB-KW"/>
</dbReference>
<dbReference type="OrthoDB" id="9780326at2"/>
<comment type="caution">
    <text evidence="7">The sequence shown here is derived from an EMBL/GenBank/DDBJ whole genome shotgun (WGS) entry which is preliminary data.</text>
</comment>
<name>A0A2S9WRR5_9FLAO</name>
<dbReference type="Proteomes" id="UP000239532">
    <property type="component" value="Unassembled WGS sequence"/>
</dbReference>
<feature type="domain" description="RNA polymerase sigma-70 region 2" evidence="5">
    <location>
        <begin position="26"/>
        <end position="93"/>
    </location>
</feature>
<proteinExistence type="inferred from homology"/>
<dbReference type="PANTHER" id="PTHR43133">
    <property type="entry name" value="RNA POLYMERASE ECF-TYPE SIGMA FACTO"/>
    <property type="match status" value="1"/>
</dbReference>
<dbReference type="Gene3D" id="1.10.10.10">
    <property type="entry name" value="Winged helix-like DNA-binding domain superfamily/Winged helix DNA-binding domain"/>
    <property type="match status" value="1"/>
</dbReference>
<dbReference type="InterPro" id="IPR036388">
    <property type="entry name" value="WH-like_DNA-bd_sf"/>
</dbReference>
<comment type="similarity">
    <text evidence="1">Belongs to the sigma-70 factor family. ECF subfamily.</text>
</comment>
<dbReference type="SUPFAM" id="SSF88659">
    <property type="entry name" value="Sigma3 and sigma4 domains of RNA polymerase sigma factors"/>
    <property type="match status" value="1"/>
</dbReference>
<feature type="domain" description="RNA polymerase sigma factor 70 region 4 type 2" evidence="6">
    <location>
        <begin position="123"/>
        <end position="174"/>
    </location>
</feature>
<reference evidence="7 8" key="1">
    <citation type="submission" date="2016-11" db="EMBL/GenBank/DDBJ databases">
        <title>Trade-off between light-utilization and light-protection in marine flavobacteria.</title>
        <authorList>
            <person name="Kumagai Y."/>
        </authorList>
    </citation>
    <scope>NUCLEOTIDE SEQUENCE [LARGE SCALE GENOMIC DNA]</scope>
    <source>
        <strain evidence="7 8">JCM 17109</strain>
    </source>
</reference>
<evidence type="ECO:0000259" key="5">
    <source>
        <dbReference type="Pfam" id="PF04542"/>
    </source>
</evidence>
<dbReference type="EMBL" id="MQUC01000003">
    <property type="protein sequence ID" value="PRP65966.1"/>
    <property type="molecule type" value="Genomic_DNA"/>
</dbReference>
<evidence type="ECO:0000256" key="4">
    <source>
        <dbReference type="ARBA" id="ARBA00023163"/>
    </source>
</evidence>
<dbReference type="InterPro" id="IPR013324">
    <property type="entry name" value="RNA_pol_sigma_r3/r4-like"/>
</dbReference>
<dbReference type="InterPro" id="IPR013249">
    <property type="entry name" value="RNA_pol_sigma70_r4_t2"/>
</dbReference>
<dbReference type="InterPro" id="IPR007627">
    <property type="entry name" value="RNA_pol_sigma70_r2"/>
</dbReference>
<evidence type="ECO:0000256" key="2">
    <source>
        <dbReference type="ARBA" id="ARBA00023015"/>
    </source>
</evidence>
<evidence type="ECO:0000313" key="8">
    <source>
        <dbReference type="Proteomes" id="UP000239532"/>
    </source>
</evidence>
<dbReference type="InterPro" id="IPR039425">
    <property type="entry name" value="RNA_pol_sigma-70-like"/>
</dbReference>
<dbReference type="NCBIfam" id="TIGR02937">
    <property type="entry name" value="sigma70-ECF"/>
    <property type="match status" value="1"/>
</dbReference>
<dbReference type="InterPro" id="IPR013325">
    <property type="entry name" value="RNA_pol_sigma_r2"/>
</dbReference>
<organism evidence="7 8">
    <name type="scientific">Nonlabens agnitus</name>
    <dbReference type="NCBI Taxonomy" id="870484"/>
    <lineage>
        <taxon>Bacteria</taxon>
        <taxon>Pseudomonadati</taxon>
        <taxon>Bacteroidota</taxon>
        <taxon>Flavobacteriia</taxon>
        <taxon>Flavobacteriales</taxon>
        <taxon>Flavobacteriaceae</taxon>
        <taxon>Nonlabens</taxon>
    </lineage>
</organism>
<dbReference type="PANTHER" id="PTHR43133:SF51">
    <property type="entry name" value="RNA POLYMERASE SIGMA FACTOR"/>
    <property type="match status" value="1"/>
</dbReference>
<protein>
    <submittedName>
        <fullName evidence="7">RNA polymerase subunit sigma-70</fullName>
    </submittedName>
</protein>
<evidence type="ECO:0000259" key="6">
    <source>
        <dbReference type="Pfam" id="PF08281"/>
    </source>
</evidence>
<dbReference type="AlphaFoldDB" id="A0A2S9WRR5"/>
<dbReference type="GO" id="GO:0003677">
    <property type="term" value="F:DNA binding"/>
    <property type="evidence" value="ECO:0007669"/>
    <property type="project" value="InterPro"/>
</dbReference>
<keyword evidence="4" id="KW-0804">Transcription</keyword>
<dbReference type="Pfam" id="PF08281">
    <property type="entry name" value="Sigma70_r4_2"/>
    <property type="match status" value="1"/>
</dbReference>
<dbReference type="SUPFAM" id="SSF88946">
    <property type="entry name" value="Sigma2 domain of RNA polymerase sigma factors"/>
    <property type="match status" value="1"/>
</dbReference>
<evidence type="ECO:0000256" key="3">
    <source>
        <dbReference type="ARBA" id="ARBA00023082"/>
    </source>
</evidence>